<reference evidence="8 9" key="1">
    <citation type="journal article" date="2018" name="Genome Biol. Evol.">
        <title>Multiple Roots of Fruiting Body Formation in Amoebozoa.</title>
        <authorList>
            <person name="Hillmann F."/>
            <person name="Forbes G."/>
            <person name="Novohradska S."/>
            <person name="Ferling I."/>
            <person name="Riege K."/>
            <person name="Groth M."/>
            <person name="Westermann M."/>
            <person name="Marz M."/>
            <person name="Spaller T."/>
            <person name="Winckler T."/>
            <person name="Schaap P."/>
            <person name="Glockner G."/>
        </authorList>
    </citation>
    <scope>NUCLEOTIDE SEQUENCE [LARGE SCALE GENOMIC DNA]</scope>
    <source>
        <strain evidence="8 9">Jena</strain>
    </source>
</reference>
<evidence type="ECO:0000256" key="4">
    <source>
        <dbReference type="ARBA" id="ARBA00037092"/>
    </source>
</evidence>
<dbReference type="AlphaFoldDB" id="A0A2P6NW14"/>
<dbReference type="InterPro" id="IPR000198">
    <property type="entry name" value="RhoGAP_dom"/>
</dbReference>
<sequence length="771" mass="88087">MLKAWYVRLSTDRSLSEERRRQLSTSVIEATDRFITFKLLTQQPSMKISLSERHFIRPPFEKHGIEILTRESEIAADRPGEILEFWRTPILVTVQLYSSNPSRHSEACHLAVDAAEPLVHAIPLFRNILRTTEPFILMSSKTGESSEWHRLTGLNVNYALSTSEGKVSKIAVVPLSLPSKMSYSQALEGSDKKMSSKEKSFKSGHKYHCVLRSQMMFYYHSREDKSPSGVIPLDHYTARLDISDHNGTKSNGSYIIILDRGHSFFEFKKDTYAFKIAEDTKTNKMWFQMIQDRCMPGGDTREFGVSLKPLHSRYTGEATINPIPSVLKKTINWMDNYALDTEGIFRMSGSAGEIETYRHHFDKGKSVNFGTPAHSRDPQDPNPPVDPHVVAGLLKLYLRELPEPLITYELYDAFLTVTDREDEGTEELTELVQKLPLENQLVLKYLCGFLARVVQFSGVNKMTLSNLAIVFGPSLLRRKEHDPVRVITDNQRMNKVVELLINQQSKLFREVGAQIFSPRKVSVNTSAVSTIPRESKERAYDEGIPLDEVLREGFLQKKKKSGSWKAVYTLVTRMKLIFCNSERDRRHKQTIELKGSVIGNSNEKPHCFVITFSTGGKGQYLCAQDASDLQEWTNILKQASRDITNGKLHQLYSHSHQQTPTSPKHIKLTEELEIYSTSGLPSNSLKHPLVTPLVTATSSRGEGLRTERRMYITKNEAGSTMDDLQTEVNVLRANLTSEKKRREELEAEVERMKAKMKEMEEWKEKMEQKMK</sequence>
<proteinExistence type="predicted"/>
<gene>
    <name evidence="8" type="ORF">PROFUN_03976</name>
</gene>
<comment type="subcellular location">
    <subcellularLocation>
        <location evidence="1">Cytoplasm</location>
    </subcellularLocation>
</comment>
<dbReference type="Pfam" id="PF00169">
    <property type="entry name" value="PH"/>
    <property type="match status" value="2"/>
</dbReference>
<dbReference type="EMBL" id="MDYQ01000013">
    <property type="protein sequence ID" value="PRP88153.1"/>
    <property type="molecule type" value="Genomic_DNA"/>
</dbReference>
<dbReference type="PROSITE" id="PS50238">
    <property type="entry name" value="RHOGAP"/>
    <property type="match status" value="1"/>
</dbReference>
<dbReference type="PANTHER" id="PTHR23176">
    <property type="entry name" value="RHO/RAC/CDC GTPASE-ACTIVATING PROTEIN"/>
    <property type="match status" value="1"/>
</dbReference>
<keyword evidence="5" id="KW-0175">Coiled coil</keyword>
<evidence type="ECO:0000256" key="3">
    <source>
        <dbReference type="ARBA" id="ARBA00022490"/>
    </source>
</evidence>
<organism evidence="8 9">
    <name type="scientific">Planoprotostelium fungivorum</name>
    <dbReference type="NCBI Taxonomy" id="1890364"/>
    <lineage>
        <taxon>Eukaryota</taxon>
        <taxon>Amoebozoa</taxon>
        <taxon>Evosea</taxon>
        <taxon>Variosea</taxon>
        <taxon>Cavosteliida</taxon>
        <taxon>Cavosteliaceae</taxon>
        <taxon>Planoprotostelium</taxon>
    </lineage>
</organism>
<feature type="coiled-coil region" evidence="5">
    <location>
        <begin position="714"/>
        <end position="769"/>
    </location>
</feature>
<dbReference type="GO" id="GO:0007165">
    <property type="term" value="P:signal transduction"/>
    <property type="evidence" value="ECO:0007669"/>
    <property type="project" value="InterPro"/>
</dbReference>
<dbReference type="SUPFAM" id="SSF50729">
    <property type="entry name" value="PH domain-like"/>
    <property type="match status" value="2"/>
</dbReference>
<evidence type="ECO:0000256" key="1">
    <source>
        <dbReference type="ARBA" id="ARBA00004496"/>
    </source>
</evidence>
<keyword evidence="3" id="KW-0963">Cytoplasm</keyword>
<dbReference type="InterPro" id="IPR011993">
    <property type="entry name" value="PH-like_dom_sf"/>
</dbReference>
<dbReference type="GO" id="GO:0005096">
    <property type="term" value="F:GTPase activator activity"/>
    <property type="evidence" value="ECO:0007669"/>
    <property type="project" value="UniProtKB-KW"/>
</dbReference>
<comment type="caution">
    <text evidence="8">The sequence shown here is derived from an EMBL/GenBank/DDBJ whole genome shotgun (WGS) entry which is preliminary data.</text>
</comment>
<evidence type="ECO:0000313" key="9">
    <source>
        <dbReference type="Proteomes" id="UP000241769"/>
    </source>
</evidence>
<dbReference type="Gene3D" id="2.30.29.30">
    <property type="entry name" value="Pleckstrin-homology domain (PH domain)/Phosphotyrosine-binding domain (PTB)"/>
    <property type="match status" value="2"/>
</dbReference>
<keyword evidence="2" id="KW-0343">GTPase activation</keyword>
<keyword evidence="9" id="KW-1185">Reference proteome</keyword>
<comment type="function">
    <text evidence="4">Rho GTPase-activating protein involved in the signal transduction pathway.</text>
</comment>
<evidence type="ECO:0000259" key="6">
    <source>
        <dbReference type="PROSITE" id="PS50003"/>
    </source>
</evidence>
<accession>A0A2P6NW14</accession>
<feature type="domain" description="PH" evidence="6">
    <location>
        <begin position="548"/>
        <end position="641"/>
    </location>
</feature>
<dbReference type="Gene3D" id="1.10.555.10">
    <property type="entry name" value="Rho GTPase activation protein"/>
    <property type="match status" value="1"/>
</dbReference>
<dbReference type="CDD" id="cd00159">
    <property type="entry name" value="RhoGAP"/>
    <property type="match status" value="1"/>
</dbReference>
<dbReference type="InParanoid" id="A0A2P6NW14"/>
<dbReference type="GO" id="GO:0005737">
    <property type="term" value="C:cytoplasm"/>
    <property type="evidence" value="ECO:0007669"/>
    <property type="project" value="UniProtKB-SubCell"/>
</dbReference>
<dbReference type="PROSITE" id="PS50003">
    <property type="entry name" value="PH_DOMAIN"/>
    <property type="match status" value="2"/>
</dbReference>
<dbReference type="OrthoDB" id="185175at2759"/>
<dbReference type="SMART" id="SM00233">
    <property type="entry name" value="PH"/>
    <property type="match status" value="2"/>
</dbReference>
<dbReference type="SMART" id="SM00324">
    <property type="entry name" value="RhoGAP"/>
    <property type="match status" value="1"/>
</dbReference>
<evidence type="ECO:0000256" key="5">
    <source>
        <dbReference type="SAM" id="Coils"/>
    </source>
</evidence>
<dbReference type="CDD" id="cd00821">
    <property type="entry name" value="PH"/>
    <property type="match status" value="1"/>
</dbReference>
<evidence type="ECO:0000313" key="8">
    <source>
        <dbReference type="EMBL" id="PRP88153.1"/>
    </source>
</evidence>
<name>A0A2P6NW14_9EUKA</name>
<feature type="domain" description="PH" evidence="6">
    <location>
        <begin position="184"/>
        <end position="295"/>
    </location>
</feature>
<dbReference type="Proteomes" id="UP000241769">
    <property type="component" value="Unassembled WGS sequence"/>
</dbReference>
<evidence type="ECO:0000256" key="2">
    <source>
        <dbReference type="ARBA" id="ARBA00022468"/>
    </source>
</evidence>
<protein>
    <submittedName>
        <fullName evidence="8">Rho GTPase-activating protein 24-like</fullName>
    </submittedName>
</protein>
<dbReference type="InterPro" id="IPR050729">
    <property type="entry name" value="Rho-GAP"/>
</dbReference>
<evidence type="ECO:0000259" key="7">
    <source>
        <dbReference type="PROSITE" id="PS50238"/>
    </source>
</evidence>
<dbReference type="PANTHER" id="PTHR23176:SF129">
    <property type="entry name" value="RHO GTPASE ACTIVATING PROTEIN AT 16F, ISOFORM E-RELATED"/>
    <property type="match status" value="1"/>
</dbReference>
<feature type="domain" description="Rho-GAP" evidence="7">
    <location>
        <begin position="305"/>
        <end position="508"/>
    </location>
</feature>
<dbReference type="InterPro" id="IPR008936">
    <property type="entry name" value="Rho_GTPase_activation_prot"/>
</dbReference>
<dbReference type="SUPFAM" id="SSF48350">
    <property type="entry name" value="GTPase activation domain, GAP"/>
    <property type="match status" value="1"/>
</dbReference>
<dbReference type="InterPro" id="IPR001849">
    <property type="entry name" value="PH_domain"/>
</dbReference>
<dbReference type="Pfam" id="PF00620">
    <property type="entry name" value="RhoGAP"/>
    <property type="match status" value="1"/>
</dbReference>